<sequence>MKKQLLFLCFCLPMVNYSIAQDGNKKISVVTVKANSTVSYQGNLADGEKISDLSWAANSSVACFPATQNQKFTGNHVLYATTIPKRSEMFIKVIPKNKKHNLSLYAYEVGLTNEQLPPNLSSCVTCEADYKWDRKWRGKTQDHTRNVRLNAINNPYKVVIGVVGAEGLTESDFTLEIKLIGGEEIPQMMTKVEVTKIETKGSVTTTNGNLETGGLITDLSWAADSSVACFPSIRNQKFSGNHVLYATTIPKYSEMFIKVIPKNKKDNFSLYAYQVGLTNEELPPNLNSCITCEADFKWDRKWRGKTQDHTRKVRVNAINRPYKIVIGVVGAEGLTEGDFELEIEIKSR</sequence>
<dbReference type="Proteomes" id="UP000619238">
    <property type="component" value="Unassembled WGS sequence"/>
</dbReference>
<comment type="caution">
    <text evidence="2">The sequence shown here is derived from an EMBL/GenBank/DDBJ whole genome shotgun (WGS) entry which is preliminary data.</text>
</comment>
<dbReference type="EMBL" id="JACGWS010000001">
    <property type="protein sequence ID" value="MBC8753304.1"/>
    <property type="molecule type" value="Genomic_DNA"/>
</dbReference>
<gene>
    <name evidence="2" type="ORF">H2O64_01390</name>
</gene>
<evidence type="ECO:0000313" key="3">
    <source>
        <dbReference type="Proteomes" id="UP000619238"/>
    </source>
</evidence>
<keyword evidence="3" id="KW-1185">Reference proteome</keyword>
<protein>
    <submittedName>
        <fullName evidence="2">Uncharacterized protein</fullName>
    </submittedName>
</protein>
<dbReference type="RefSeq" id="WP_187560343.1">
    <property type="nucleotide sequence ID" value="NZ_JACGWS010000001.1"/>
</dbReference>
<evidence type="ECO:0000256" key="1">
    <source>
        <dbReference type="SAM" id="SignalP"/>
    </source>
</evidence>
<reference evidence="2 3" key="1">
    <citation type="submission" date="2020-07" db="EMBL/GenBank/DDBJ databases">
        <title>Description of Kordia aestuariivivens sp. nov., isolated from a tidal flat.</title>
        <authorList>
            <person name="Park S."/>
            <person name="Yoon J.-H."/>
        </authorList>
    </citation>
    <scope>NUCLEOTIDE SEQUENCE [LARGE SCALE GENOMIC DNA]</scope>
    <source>
        <strain evidence="2 3">YSTF-M3</strain>
    </source>
</reference>
<keyword evidence="1" id="KW-0732">Signal</keyword>
<name>A0ABR7Q4M2_9FLAO</name>
<feature type="signal peptide" evidence="1">
    <location>
        <begin position="1"/>
        <end position="20"/>
    </location>
</feature>
<accession>A0ABR7Q4M2</accession>
<proteinExistence type="predicted"/>
<feature type="chain" id="PRO_5045407080" evidence="1">
    <location>
        <begin position="21"/>
        <end position="348"/>
    </location>
</feature>
<evidence type="ECO:0000313" key="2">
    <source>
        <dbReference type="EMBL" id="MBC8753304.1"/>
    </source>
</evidence>
<organism evidence="2 3">
    <name type="scientific">Kordia aestuariivivens</name>
    <dbReference type="NCBI Taxonomy" id="2759037"/>
    <lineage>
        <taxon>Bacteria</taxon>
        <taxon>Pseudomonadati</taxon>
        <taxon>Bacteroidota</taxon>
        <taxon>Flavobacteriia</taxon>
        <taxon>Flavobacteriales</taxon>
        <taxon>Flavobacteriaceae</taxon>
        <taxon>Kordia</taxon>
    </lineage>
</organism>